<feature type="transmembrane region" description="Helical" evidence="1">
    <location>
        <begin position="41"/>
        <end position="60"/>
    </location>
</feature>
<proteinExistence type="predicted"/>
<sequence>MVHTVHPVWGNRSCLRFGIYSEALDEDLANRPKINNTRLRCCVVAGMILVTALLVGLMVYDMLGGHGASTREKDALQHLVNLTRTTPSTPGSKTTVIPTFATTTTTTTVSPNTITTTLSETTTSIVYNMSQPPNNEDLSNTSINYQDMLAEDTRALPYTYATKENNRRSGKQRHSEPYDFVSDFPQQLPSSRTANINEGDKENYQKYWLPSYKRTEIQSKIMNHGIQQVPRPFRPNNYTTEKQTNNRNKIIKNDVIPYYGFTSLSKYPQLSSYRYPNEAKNIQDIIKYLTAIDSTPSPTSNNMGI</sequence>
<evidence type="ECO:0000256" key="1">
    <source>
        <dbReference type="SAM" id="Phobius"/>
    </source>
</evidence>
<keyword evidence="1" id="KW-0472">Membrane</keyword>
<name>A0AAD8EMG1_DIPPU</name>
<dbReference type="AlphaFoldDB" id="A0AAD8EMG1"/>
<organism evidence="2 3">
    <name type="scientific">Diploptera punctata</name>
    <name type="common">Pacific beetle cockroach</name>
    <dbReference type="NCBI Taxonomy" id="6984"/>
    <lineage>
        <taxon>Eukaryota</taxon>
        <taxon>Metazoa</taxon>
        <taxon>Ecdysozoa</taxon>
        <taxon>Arthropoda</taxon>
        <taxon>Hexapoda</taxon>
        <taxon>Insecta</taxon>
        <taxon>Pterygota</taxon>
        <taxon>Neoptera</taxon>
        <taxon>Polyneoptera</taxon>
        <taxon>Dictyoptera</taxon>
        <taxon>Blattodea</taxon>
        <taxon>Blaberoidea</taxon>
        <taxon>Blaberidae</taxon>
        <taxon>Diplopterinae</taxon>
        <taxon>Diploptera</taxon>
    </lineage>
</organism>
<keyword evidence="1" id="KW-1133">Transmembrane helix</keyword>
<protein>
    <submittedName>
        <fullName evidence="2">Uncharacterized protein</fullName>
    </submittedName>
</protein>
<dbReference type="Proteomes" id="UP001233999">
    <property type="component" value="Unassembled WGS sequence"/>
</dbReference>
<reference evidence="2" key="2">
    <citation type="submission" date="2023-05" db="EMBL/GenBank/DDBJ databases">
        <authorList>
            <person name="Fouks B."/>
        </authorList>
    </citation>
    <scope>NUCLEOTIDE SEQUENCE</scope>
    <source>
        <strain evidence="2">Stay&amp;Tobe</strain>
        <tissue evidence="2">Testes</tissue>
    </source>
</reference>
<dbReference type="EMBL" id="JASPKZ010002704">
    <property type="protein sequence ID" value="KAJ9594927.1"/>
    <property type="molecule type" value="Genomic_DNA"/>
</dbReference>
<comment type="caution">
    <text evidence="2">The sequence shown here is derived from an EMBL/GenBank/DDBJ whole genome shotgun (WGS) entry which is preliminary data.</text>
</comment>
<keyword evidence="3" id="KW-1185">Reference proteome</keyword>
<evidence type="ECO:0000313" key="3">
    <source>
        <dbReference type="Proteomes" id="UP001233999"/>
    </source>
</evidence>
<accession>A0AAD8EMG1</accession>
<keyword evidence="1" id="KW-0812">Transmembrane</keyword>
<gene>
    <name evidence="2" type="ORF">L9F63_013787</name>
</gene>
<evidence type="ECO:0000313" key="2">
    <source>
        <dbReference type="EMBL" id="KAJ9594927.1"/>
    </source>
</evidence>
<reference evidence="2" key="1">
    <citation type="journal article" date="2023" name="IScience">
        <title>Live-bearing cockroach genome reveals convergent evolutionary mechanisms linked to viviparity in insects and beyond.</title>
        <authorList>
            <person name="Fouks B."/>
            <person name="Harrison M.C."/>
            <person name="Mikhailova A.A."/>
            <person name="Marchal E."/>
            <person name="English S."/>
            <person name="Carruthers M."/>
            <person name="Jennings E.C."/>
            <person name="Chiamaka E.L."/>
            <person name="Frigard R.A."/>
            <person name="Pippel M."/>
            <person name="Attardo G.M."/>
            <person name="Benoit J.B."/>
            <person name="Bornberg-Bauer E."/>
            <person name="Tobe S.S."/>
        </authorList>
    </citation>
    <scope>NUCLEOTIDE SEQUENCE</scope>
    <source>
        <strain evidence="2">Stay&amp;Tobe</strain>
    </source>
</reference>